<evidence type="ECO:0000313" key="5">
    <source>
        <dbReference type="Proteomes" id="UP000008909"/>
    </source>
</evidence>
<reference evidence="4" key="1">
    <citation type="journal article" date="2011" name="Genome Biol.">
        <title>The draft genome of the carcinogenic human liver fluke Clonorchis sinensis.</title>
        <authorList>
            <person name="Wang X."/>
            <person name="Chen W."/>
            <person name="Huang Y."/>
            <person name="Sun J."/>
            <person name="Men J."/>
            <person name="Liu H."/>
            <person name="Luo F."/>
            <person name="Guo L."/>
            <person name="Lv X."/>
            <person name="Deng C."/>
            <person name="Zhou C."/>
            <person name="Fan Y."/>
            <person name="Li X."/>
            <person name="Huang L."/>
            <person name="Hu Y."/>
            <person name="Liang C."/>
            <person name="Hu X."/>
            <person name="Xu J."/>
            <person name="Yu X."/>
        </authorList>
    </citation>
    <scope>NUCLEOTIDE SEQUENCE [LARGE SCALE GENOMIC DNA]</scope>
    <source>
        <strain evidence="4">Henan</strain>
    </source>
</reference>
<protein>
    <recommendedName>
        <fullName evidence="1">peptidyl-tRNA hydrolase</fullName>
        <ecNumber evidence="1">3.1.1.29</ecNumber>
    </recommendedName>
</protein>
<dbReference type="EMBL" id="DF143066">
    <property type="protein sequence ID" value="GAA50658.1"/>
    <property type="molecule type" value="Genomic_DNA"/>
</dbReference>
<dbReference type="Proteomes" id="UP000008909">
    <property type="component" value="Unassembled WGS sequence"/>
</dbReference>
<dbReference type="Pfam" id="PF01981">
    <property type="entry name" value="PTH2"/>
    <property type="match status" value="1"/>
</dbReference>
<dbReference type="EC" id="3.1.1.29" evidence="1"/>
<dbReference type="GO" id="GO:0004045">
    <property type="term" value="F:peptidyl-tRNA hydrolase activity"/>
    <property type="evidence" value="ECO:0007669"/>
    <property type="project" value="UniProtKB-EC"/>
</dbReference>
<dbReference type="SUPFAM" id="SSF102462">
    <property type="entry name" value="Peptidyl-tRNA hydrolase II"/>
    <property type="match status" value="1"/>
</dbReference>
<evidence type="ECO:0000313" key="4">
    <source>
        <dbReference type="EMBL" id="GAA50658.1"/>
    </source>
</evidence>
<reference key="2">
    <citation type="submission" date="2011-10" db="EMBL/GenBank/DDBJ databases">
        <title>The genome and transcriptome sequence of Clonorchis sinensis provide insights into the carcinogenic liver fluke.</title>
        <authorList>
            <person name="Wang X."/>
            <person name="Huang Y."/>
            <person name="Chen W."/>
            <person name="Liu H."/>
            <person name="Guo L."/>
            <person name="Chen Y."/>
            <person name="Luo F."/>
            <person name="Zhou W."/>
            <person name="Sun J."/>
            <person name="Mao Q."/>
            <person name="Liang P."/>
            <person name="Zhou C."/>
            <person name="Tian Y."/>
            <person name="Men J."/>
            <person name="Lv X."/>
            <person name="Huang L."/>
            <person name="Zhou J."/>
            <person name="Hu Y."/>
            <person name="Li R."/>
            <person name="Zhang F."/>
            <person name="Lei H."/>
            <person name="Li X."/>
            <person name="Hu X."/>
            <person name="Liang C."/>
            <person name="Xu J."/>
            <person name="Wu Z."/>
            <person name="Yu X."/>
        </authorList>
    </citation>
    <scope>NUCLEOTIDE SEQUENCE</scope>
    <source>
        <strain>Henan</strain>
    </source>
</reference>
<evidence type="ECO:0000256" key="2">
    <source>
        <dbReference type="ARBA" id="ARBA00022801"/>
    </source>
</evidence>
<evidence type="ECO:0000256" key="1">
    <source>
        <dbReference type="ARBA" id="ARBA00013260"/>
    </source>
</evidence>
<dbReference type="CDD" id="cd02429">
    <property type="entry name" value="PTH2_like"/>
    <property type="match status" value="1"/>
</dbReference>
<evidence type="ECO:0000256" key="3">
    <source>
        <dbReference type="ARBA" id="ARBA00048707"/>
    </source>
</evidence>
<dbReference type="InterPro" id="IPR023476">
    <property type="entry name" value="Pep_tRNA_hydro_II_dom_sf"/>
</dbReference>
<accession>G7YCH4</accession>
<sequence>MKFRLKILPEHCFSHHNCRFRYSQHVGASSVGFRWPTKTCIETSYSRTSSLLSGNNSYSFVGSLMSNSLLQYIVVRCDLTTVYRWPLGAVVAQGCHAATASIHAFRTHPQTSAYLENLDRMHKVVLGIENEQQLKCLAEKLTENKIDHYLWTEQPENVCTALATRPYLKSDIQSFFRGLKLLS</sequence>
<keyword evidence="5" id="KW-1185">Reference proteome</keyword>
<name>G7YCH4_CLOSI</name>
<gene>
    <name evidence="4" type="ORF">CLF_104873</name>
</gene>
<dbReference type="InterPro" id="IPR002833">
    <property type="entry name" value="PTH2"/>
</dbReference>
<dbReference type="Gene3D" id="3.40.1490.10">
    <property type="entry name" value="Bit1"/>
    <property type="match status" value="1"/>
</dbReference>
<dbReference type="PANTHER" id="PTHR46194:SF1">
    <property type="entry name" value="PEPTIDYL-TRNA HYDROLASE PTRHD1-RELATED"/>
    <property type="match status" value="1"/>
</dbReference>
<dbReference type="InterPro" id="IPR042237">
    <property type="entry name" value="PTRHD1"/>
</dbReference>
<keyword evidence="2" id="KW-0378">Hydrolase</keyword>
<proteinExistence type="predicted"/>
<comment type="catalytic activity">
    <reaction evidence="3">
        <text>an N-acyl-L-alpha-aminoacyl-tRNA + H2O = an N-acyl-L-amino acid + a tRNA + H(+)</text>
        <dbReference type="Rhea" id="RHEA:54448"/>
        <dbReference type="Rhea" id="RHEA-COMP:10123"/>
        <dbReference type="Rhea" id="RHEA-COMP:13883"/>
        <dbReference type="ChEBI" id="CHEBI:15377"/>
        <dbReference type="ChEBI" id="CHEBI:15378"/>
        <dbReference type="ChEBI" id="CHEBI:59874"/>
        <dbReference type="ChEBI" id="CHEBI:78442"/>
        <dbReference type="ChEBI" id="CHEBI:138191"/>
        <dbReference type="EC" id="3.1.1.29"/>
    </reaction>
</comment>
<dbReference type="AlphaFoldDB" id="G7YCH4"/>
<organism evidence="4 5">
    <name type="scientific">Clonorchis sinensis</name>
    <name type="common">Chinese liver fluke</name>
    <dbReference type="NCBI Taxonomy" id="79923"/>
    <lineage>
        <taxon>Eukaryota</taxon>
        <taxon>Metazoa</taxon>
        <taxon>Spiralia</taxon>
        <taxon>Lophotrochozoa</taxon>
        <taxon>Platyhelminthes</taxon>
        <taxon>Trematoda</taxon>
        <taxon>Digenea</taxon>
        <taxon>Opisthorchiida</taxon>
        <taxon>Opisthorchiata</taxon>
        <taxon>Opisthorchiidae</taxon>
        <taxon>Clonorchis</taxon>
    </lineage>
</organism>
<dbReference type="PANTHER" id="PTHR46194">
    <property type="entry name" value="PEPTIDYL-TRNA HYDROLASE PTRHD1-RELATED"/>
    <property type="match status" value="1"/>
</dbReference>